<proteinExistence type="inferred from homology"/>
<dbReference type="InterPro" id="IPR036291">
    <property type="entry name" value="NAD(P)-bd_dom_sf"/>
</dbReference>
<feature type="domain" description="DUF1731" evidence="3">
    <location>
        <begin position="247"/>
        <end position="292"/>
    </location>
</feature>
<name>A0ABN2RZL5_9ACTN</name>
<dbReference type="Pfam" id="PF01370">
    <property type="entry name" value="Epimerase"/>
    <property type="match status" value="1"/>
</dbReference>
<dbReference type="InterPro" id="IPR001509">
    <property type="entry name" value="Epimerase_deHydtase"/>
</dbReference>
<evidence type="ECO:0000313" key="4">
    <source>
        <dbReference type="EMBL" id="GAA1977666.1"/>
    </source>
</evidence>
<protein>
    <submittedName>
        <fullName evidence="4">TIGR01777 family oxidoreductase</fullName>
    </submittedName>
</protein>
<dbReference type="PANTHER" id="PTHR11092:SF0">
    <property type="entry name" value="EPIMERASE FAMILY PROTEIN SDR39U1"/>
    <property type="match status" value="1"/>
</dbReference>
<dbReference type="Proteomes" id="UP001500571">
    <property type="component" value="Unassembled WGS sequence"/>
</dbReference>
<organism evidence="4 5">
    <name type="scientific">Nocardioides panacihumi</name>
    <dbReference type="NCBI Taxonomy" id="400774"/>
    <lineage>
        <taxon>Bacteria</taxon>
        <taxon>Bacillati</taxon>
        <taxon>Actinomycetota</taxon>
        <taxon>Actinomycetes</taxon>
        <taxon>Propionibacteriales</taxon>
        <taxon>Nocardioidaceae</taxon>
        <taxon>Nocardioides</taxon>
    </lineage>
</organism>
<dbReference type="InterPro" id="IPR013549">
    <property type="entry name" value="DUF1731"/>
</dbReference>
<evidence type="ECO:0000313" key="5">
    <source>
        <dbReference type="Proteomes" id="UP001500571"/>
    </source>
</evidence>
<evidence type="ECO:0000256" key="1">
    <source>
        <dbReference type="ARBA" id="ARBA00009353"/>
    </source>
</evidence>
<comment type="caution">
    <text evidence="4">The sequence shown here is derived from an EMBL/GenBank/DDBJ whole genome shotgun (WGS) entry which is preliminary data.</text>
</comment>
<feature type="domain" description="NAD-dependent epimerase/dehydratase" evidence="2">
    <location>
        <begin position="4"/>
        <end position="122"/>
    </location>
</feature>
<keyword evidence="5" id="KW-1185">Reference proteome</keyword>
<sequence>MSRVVVAGSSGFLGTQLREELARRGHEVTALVRRPARTGESTWNPYAGMLDPDVIEAADVVVNLAGSPTFGNPHSRRWSQRLHDSRVTTTRVLAETIAASRRRPAYLAGNAVGWYGDHGSQRVGESADSRGHTLMTQVCRDWQDAARPAVEAGGRVAFLRTSPVIDRTNAPLKQLVPVFKAGLGARVGNGRQRMPMISLRDWLGSVLHLVEHDVDGPVNLTCPHPPTNAEFTDELARQVGRKPLLAVPGAAIRLGAGRLSPELLGSVDARPDVLTAAGYEFRDPDVAAILTAALARSSERA</sequence>
<reference evidence="4 5" key="1">
    <citation type="journal article" date="2019" name="Int. J. Syst. Evol. Microbiol.">
        <title>The Global Catalogue of Microorganisms (GCM) 10K type strain sequencing project: providing services to taxonomists for standard genome sequencing and annotation.</title>
        <authorList>
            <consortium name="The Broad Institute Genomics Platform"/>
            <consortium name="The Broad Institute Genome Sequencing Center for Infectious Disease"/>
            <person name="Wu L."/>
            <person name="Ma J."/>
        </authorList>
    </citation>
    <scope>NUCLEOTIDE SEQUENCE [LARGE SCALE GENOMIC DNA]</scope>
    <source>
        <strain evidence="4 5">JCM 15309</strain>
    </source>
</reference>
<comment type="similarity">
    <text evidence="1">Belongs to the NAD(P)-dependent epimerase/dehydratase family. SDR39U1 subfamily.</text>
</comment>
<dbReference type="Pfam" id="PF08338">
    <property type="entry name" value="DUF1731"/>
    <property type="match status" value="1"/>
</dbReference>
<evidence type="ECO:0000259" key="3">
    <source>
        <dbReference type="Pfam" id="PF08338"/>
    </source>
</evidence>
<dbReference type="Gene3D" id="3.40.50.720">
    <property type="entry name" value="NAD(P)-binding Rossmann-like Domain"/>
    <property type="match status" value="1"/>
</dbReference>
<dbReference type="RefSeq" id="WP_344048639.1">
    <property type="nucleotide sequence ID" value="NZ_BAAAPB010000008.1"/>
</dbReference>
<dbReference type="NCBIfam" id="TIGR01777">
    <property type="entry name" value="yfcH"/>
    <property type="match status" value="1"/>
</dbReference>
<dbReference type="InterPro" id="IPR010099">
    <property type="entry name" value="SDR39U1"/>
</dbReference>
<evidence type="ECO:0000259" key="2">
    <source>
        <dbReference type="Pfam" id="PF01370"/>
    </source>
</evidence>
<dbReference type="SUPFAM" id="SSF51735">
    <property type="entry name" value="NAD(P)-binding Rossmann-fold domains"/>
    <property type="match status" value="1"/>
</dbReference>
<gene>
    <name evidence="4" type="ORF">GCM10009798_43610</name>
</gene>
<dbReference type="PANTHER" id="PTHR11092">
    <property type="entry name" value="SUGAR NUCLEOTIDE EPIMERASE RELATED"/>
    <property type="match status" value="1"/>
</dbReference>
<accession>A0ABN2RZL5</accession>
<dbReference type="EMBL" id="BAAAPB010000008">
    <property type="protein sequence ID" value="GAA1977666.1"/>
    <property type="molecule type" value="Genomic_DNA"/>
</dbReference>